<proteinExistence type="predicted"/>
<sequence length="267" mass="30858">MIFSVWNYDCYALSNSLSGDQTAQIVSGEMRWFYTVIRYLQESHTVIHCTSKEQFMSVNADYYLMDYFTISQVIQYLNPEKVFCLCYWGCFDKYISPKNVLTPFDYGIKNRFLGYCTKYLCTPISEIKYKNIGVIWGKHPKYINHSLVKYLVSEGIEFYSTCVEPIPGVHNLGCLPINEWHQLLNDAKFVLGFGDPKSGPTILEALFYKTAIVAPKTQIPDSVQCKNTLFTDNLTYKKIALMIKGIEFVEEPLDDTFNQRITAIFKL</sequence>
<dbReference type="GO" id="GO:0030144">
    <property type="term" value="F:alpha-1,6-mannosylglycoprotein 6-beta-N-acetylglucosaminyltransferase activity"/>
    <property type="evidence" value="ECO:0007669"/>
    <property type="project" value="InterPro"/>
</dbReference>
<dbReference type="EMBL" id="MN739481">
    <property type="protein sequence ID" value="QHT07457.1"/>
    <property type="molecule type" value="Genomic_DNA"/>
</dbReference>
<dbReference type="UniPathway" id="UPA00378"/>
<protein>
    <recommendedName>
        <fullName evidence="1">Glycosyltransferase family 18 catalytic domain-containing protein</fullName>
    </recommendedName>
</protein>
<dbReference type="Pfam" id="PF15024">
    <property type="entry name" value="Glyco_transf_18"/>
    <property type="match status" value="1"/>
</dbReference>
<dbReference type="AlphaFoldDB" id="A0A6C0CTB1"/>
<name>A0A6C0CTB1_9ZZZZ</name>
<dbReference type="InterPro" id="IPR026116">
    <property type="entry name" value="GT18_cat"/>
</dbReference>
<evidence type="ECO:0000313" key="2">
    <source>
        <dbReference type="EMBL" id="QHT07457.1"/>
    </source>
</evidence>
<organism evidence="2">
    <name type="scientific">viral metagenome</name>
    <dbReference type="NCBI Taxonomy" id="1070528"/>
    <lineage>
        <taxon>unclassified sequences</taxon>
        <taxon>metagenomes</taxon>
        <taxon>organismal metagenomes</taxon>
    </lineage>
</organism>
<evidence type="ECO:0000259" key="1">
    <source>
        <dbReference type="Pfam" id="PF15024"/>
    </source>
</evidence>
<reference evidence="2" key="1">
    <citation type="journal article" date="2020" name="Nature">
        <title>Giant virus diversity and host interactions through global metagenomics.</title>
        <authorList>
            <person name="Schulz F."/>
            <person name="Roux S."/>
            <person name="Paez-Espino D."/>
            <person name="Jungbluth S."/>
            <person name="Walsh D.A."/>
            <person name="Denef V.J."/>
            <person name="McMahon K.D."/>
            <person name="Konstantinidis K.T."/>
            <person name="Eloe-Fadrosh E.A."/>
            <person name="Kyrpides N.C."/>
            <person name="Woyke T."/>
        </authorList>
    </citation>
    <scope>NUCLEOTIDE SEQUENCE</scope>
    <source>
        <strain evidence="2">GVMAG-M-3300021963-12</strain>
    </source>
</reference>
<accession>A0A6C0CTB1</accession>
<feature type="domain" description="Glycosyltransferase family 18 catalytic" evidence="1">
    <location>
        <begin position="85"/>
        <end position="239"/>
    </location>
</feature>